<comment type="caution">
    <text evidence="1">The sequence shown here is derived from an EMBL/GenBank/DDBJ whole genome shotgun (WGS) entry which is preliminary data.</text>
</comment>
<evidence type="ECO:0008006" key="3">
    <source>
        <dbReference type="Google" id="ProtNLM"/>
    </source>
</evidence>
<dbReference type="EMBL" id="JAGEOK010000021">
    <property type="protein sequence ID" value="MBO2441704.1"/>
    <property type="molecule type" value="Genomic_DNA"/>
</dbReference>
<proteinExistence type="predicted"/>
<sequence>MGFWGTLAFVRSPRPAGTLDALSSWAALGMASWQHGDGWQCVQFRHDQYLDWRTVLIEVMHETARPVLGAFVLDSDGACVLGADPVNGPWSAVLEMEGVLAHLVVPVIEWVDGEETPRMLDDDPEYLRERERLRTALTDMCGPVEDIARRAIRWSAEAGYRAEAEPVVRALSATGGFVEEVFEELCKALGIPAARQDPARPG</sequence>
<name>A0ABS3R626_9ACTN</name>
<evidence type="ECO:0000313" key="2">
    <source>
        <dbReference type="Proteomes" id="UP000666915"/>
    </source>
</evidence>
<protein>
    <recommendedName>
        <fullName evidence="3">DUF4240 domain-containing protein</fullName>
    </recommendedName>
</protein>
<dbReference type="RefSeq" id="WP_208270054.1">
    <property type="nucleotide sequence ID" value="NZ_BAAAGM010000051.1"/>
</dbReference>
<gene>
    <name evidence="1" type="ORF">J4557_29685</name>
</gene>
<keyword evidence="2" id="KW-1185">Reference proteome</keyword>
<dbReference type="Proteomes" id="UP000666915">
    <property type="component" value="Unassembled WGS sequence"/>
</dbReference>
<accession>A0ABS3R626</accession>
<evidence type="ECO:0000313" key="1">
    <source>
        <dbReference type="EMBL" id="MBO2441704.1"/>
    </source>
</evidence>
<reference evidence="1 2" key="1">
    <citation type="submission" date="2021-03" db="EMBL/GenBank/DDBJ databases">
        <authorList>
            <person name="Kanchanasin P."/>
            <person name="Saeng-In P."/>
            <person name="Phongsopitanun W."/>
            <person name="Yuki M."/>
            <person name="Kudo T."/>
            <person name="Ohkuma M."/>
            <person name="Tanasupawat S."/>
        </authorList>
    </citation>
    <scope>NUCLEOTIDE SEQUENCE [LARGE SCALE GENOMIC DNA]</scope>
    <source>
        <strain evidence="1 2">L46</strain>
    </source>
</reference>
<organism evidence="1 2">
    <name type="scientific">Actinomadura nitritigenes</name>
    <dbReference type="NCBI Taxonomy" id="134602"/>
    <lineage>
        <taxon>Bacteria</taxon>
        <taxon>Bacillati</taxon>
        <taxon>Actinomycetota</taxon>
        <taxon>Actinomycetes</taxon>
        <taxon>Streptosporangiales</taxon>
        <taxon>Thermomonosporaceae</taxon>
        <taxon>Actinomadura</taxon>
    </lineage>
</organism>